<gene>
    <name evidence="1" type="ORF">SAMN05660461_2870</name>
</gene>
<protein>
    <recommendedName>
        <fullName evidence="3">DUF4302 domain-containing protein</fullName>
    </recommendedName>
</protein>
<accession>A0A1T5NVL2</accession>
<dbReference type="RefSeq" id="WP_159454308.1">
    <property type="nucleotide sequence ID" value="NZ_FUZZ01000002.1"/>
</dbReference>
<dbReference type="Proteomes" id="UP000190166">
    <property type="component" value="Unassembled WGS sequence"/>
</dbReference>
<proteinExistence type="predicted"/>
<dbReference type="Pfam" id="PF14135">
    <property type="entry name" value="DUF4302"/>
    <property type="match status" value="1"/>
</dbReference>
<sequence length="465" mass="50226">MKKIWIYYFLGIAVMLSACDRKSDLNIDGIPTDVRIAQALATYQQKLTDAPYGWVVTQYTNGTSTNGGVTRNGPKAVFSYYMKFDKNSQVSMLSDFNIGAATVFNNTGYRIKANQRPTLIFDTYSYVHLPCDPDGSISNSPFGSGFGWGTDFEFSFADNVAASELGDTIRLKGNLNQAEAVMVKATQAEQTLFTTSGFGSYSTFNKILEYFKRVNVGGVIFEITPGVGGRSFDIKTTGSQTITNVGCQFAPTSIILQEPVTVGGLTVRSLDNLVWNAGSRTISATVNGTAATIAPALAPLSPEPGIAIAFYNEGLDNPWLTIPGFHISGVDDAYNIRGLTFPGRTYYRYVYYPGLVDAGGGDFYDVLSPFFVGATNGYPYLFAGGVAYPYLQSGGRLTFEMLDGGDPIVNPPAIISTNNVFNTGKTAPPYFANSAGFYIVRKADGTTMDMVTAGDALGWISWNHQ</sequence>
<reference evidence="1 2" key="1">
    <citation type="submission" date="2017-02" db="EMBL/GenBank/DDBJ databases">
        <authorList>
            <person name="Peterson S.W."/>
        </authorList>
    </citation>
    <scope>NUCLEOTIDE SEQUENCE [LARGE SCALE GENOMIC DNA]</scope>
    <source>
        <strain evidence="1 2">DSM 18108</strain>
    </source>
</reference>
<evidence type="ECO:0000313" key="1">
    <source>
        <dbReference type="EMBL" id="SKD04534.1"/>
    </source>
</evidence>
<dbReference type="InterPro" id="IPR025396">
    <property type="entry name" value="DUF4302"/>
</dbReference>
<name>A0A1T5NVL2_9BACT</name>
<keyword evidence="2" id="KW-1185">Reference proteome</keyword>
<dbReference type="EMBL" id="FUZZ01000002">
    <property type="protein sequence ID" value="SKD04534.1"/>
    <property type="molecule type" value="Genomic_DNA"/>
</dbReference>
<evidence type="ECO:0008006" key="3">
    <source>
        <dbReference type="Google" id="ProtNLM"/>
    </source>
</evidence>
<dbReference type="PROSITE" id="PS51257">
    <property type="entry name" value="PROKAR_LIPOPROTEIN"/>
    <property type="match status" value="1"/>
</dbReference>
<evidence type="ECO:0000313" key="2">
    <source>
        <dbReference type="Proteomes" id="UP000190166"/>
    </source>
</evidence>
<dbReference type="STRING" id="393003.SAMN05660461_2870"/>
<organism evidence="1 2">
    <name type="scientific">Chitinophaga ginsengisegetis</name>
    <dbReference type="NCBI Taxonomy" id="393003"/>
    <lineage>
        <taxon>Bacteria</taxon>
        <taxon>Pseudomonadati</taxon>
        <taxon>Bacteroidota</taxon>
        <taxon>Chitinophagia</taxon>
        <taxon>Chitinophagales</taxon>
        <taxon>Chitinophagaceae</taxon>
        <taxon>Chitinophaga</taxon>
    </lineage>
</organism>
<dbReference type="AlphaFoldDB" id="A0A1T5NVL2"/>